<evidence type="ECO:0000313" key="2">
    <source>
        <dbReference type="EMBL" id="ORA83338.1"/>
    </source>
</evidence>
<dbReference type="EMBL" id="MVHU01000001">
    <property type="protein sequence ID" value="ORA83338.1"/>
    <property type="molecule type" value="Genomic_DNA"/>
</dbReference>
<dbReference type="AlphaFoldDB" id="A0A1X0EGD6"/>
<gene>
    <name evidence="2" type="ORF">BST28_00065</name>
</gene>
<reference evidence="2 3" key="1">
    <citation type="submission" date="2017-02" db="EMBL/GenBank/DDBJ databases">
        <title>The new phylogeny of genus Mycobacterium.</title>
        <authorList>
            <person name="Tortoli E."/>
            <person name="Trovato A."/>
            <person name="Cirillo D.M."/>
        </authorList>
    </citation>
    <scope>NUCLEOTIDE SEQUENCE [LARGE SCALE GENOMIC DNA]</scope>
    <source>
        <strain evidence="2 3">DSM 45093</strain>
    </source>
</reference>
<feature type="domain" description="RiboL-PSP-HEPN" evidence="1">
    <location>
        <begin position="3"/>
        <end position="64"/>
    </location>
</feature>
<comment type="caution">
    <text evidence="2">The sequence shown here is derived from an EMBL/GenBank/DDBJ whole genome shotgun (WGS) entry which is preliminary data.</text>
</comment>
<evidence type="ECO:0000259" key="1">
    <source>
        <dbReference type="Pfam" id="PF18735"/>
    </source>
</evidence>
<dbReference type="Pfam" id="PF18735">
    <property type="entry name" value="HEPN_RiboL-PSP"/>
    <property type="match status" value="1"/>
</dbReference>
<name>A0A1X0EGD6_9MYCO</name>
<sequence length="89" mass="9812">MNLLLDFGLDTGAFELREQLIDRRLCDIRNSIAHGRDACPRIGEFSDLHSEVMCMMEEIRDLILAAARTGGYKATNTPTQASALTSADP</sequence>
<accession>A0A1X0EGD6</accession>
<dbReference type="InterPro" id="IPR041519">
    <property type="entry name" value="HEPN_RiboL-PSP"/>
</dbReference>
<dbReference type="Proteomes" id="UP000192713">
    <property type="component" value="Unassembled WGS sequence"/>
</dbReference>
<organism evidence="2 3">
    <name type="scientific">Mycolicibacter kumamotonensis</name>
    <dbReference type="NCBI Taxonomy" id="354243"/>
    <lineage>
        <taxon>Bacteria</taxon>
        <taxon>Bacillati</taxon>
        <taxon>Actinomycetota</taxon>
        <taxon>Actinomycetes</taxon>
        <taxon>Mycobacteriales</taxon>
        <taxon>Mycobacteriaceae</taxon>
        <taxon>Mycolicibacter</taxon>
    </lineage>
</organism>
<evidence type="ECO:0000313" key="3">
    <source>
        <dbReference type="Proteomes" id="UP000192713"/>
    </source>
</evidence>
<proteinExistence type="predicted"/>
<protein>
    <recommendedName>
        <fullName evidence="1">RiboL-PSP-HEPN domain-containing protein</fullName>
    </recommendedName>
</protein>